<dbReference type="InterPro" id="IPR001789">
    <property type="entry name" value="Sig_transdc_resp-reg_receiver"/>
</dbReference>
<dbReference type="PROSITE" id="PS50930">
    <property type="entry name" value="HTH_LYTTR"/>
    <property type="match status" value="1"/>
</dbReference>
<dbReference type="PANTHER" id="PTHR37299:SF1">
    <property type="entry name" value="STAGE 0 SPORULATION PROTEIN A HOMOLOG"/>
    <property type="match status" value="1"/>
</dbReference>
<name>A0A7Y2JYB0_9BURK</name>
<dbReference type="SMART" id="SM00448">
    <property type="entry name" value="REC"/>
    <property type="match status" value="1"/>
</dbReference>
<dbReference type="AlphaFoldDB" id="A0A7Y2JYB0"/>
<dbReference type="Gene3D" id="2.40.50.1020">
    <property type="entry name" value="LytTr DNA-binding domain"/>
    <property type="match status" value="1"/>
</dbReference>
<evidence type="ECO:0000313" key="4">
    <source>
        <dbReference type="EMBL" id="NNG22623.1"/>
    </source>
</evidence>
<dbReference type="GO" id="GO:0003677">
    <property type="term" value="F:DNA binding"/>
    <property type="evidence" value="ECO:0007669"/>
    <property type="project" value="InterPro"/>
</dbReference>
<evidence type="ECO:0000256" key="1">
    <source>
        <dbReference type="PROSITE-ProRule" id="PRU00169"/>
    </source>
</evidence>
<dbReference type="SUPFAM" id="SSF52172">
    <property type="entry name" value="CheY-like"/>
    <property type="match status" value="1"/>
</dbReference>
<protein>
    <submittedName>
        <fullName evidence="4">Response regulator transcription factor</fullName>
    </submittedName>
</protein>
<comment type="caution">
    <text evidence="4">The sequence shown here is derived from an EMBL/GenBank/DDBJ whole genome shotgun (WGS) entry which is preliminary data.</text>
</comment>
<organism evidence="4 5">
    <name type="scientific">Telluria aromaticivorans</name>
    <dbReference type="NCBI Taxonomy" id="2725995"/>
    <lineage>
        <taxon>Bacteria</taxon>
        <taxon>Pseudomonadati</taxon>
        <taxon>Pseudomonadota</taxon>
        <taxon>Betaproteobacteria</taxon>
        <taxon>Burkholderiales</taxon>
        <taxon>Oxalobacteraceae</taxon>
        <taxon>Telluria group</taxon>
        <taxon>Telluria</taxon>
    </lineage>
</organism>
<feature type="domain" description="HTH LytTR-type" evidence="3">
    <location>
        <begin position="165"/>
        <end position="256"/>
    </location>
</feature>
<proteinExistence type="predicted"/>
<dbReference type="PROSITE" id="PS50110">
    <property type="entry name" value="RESPONSE_REGULATORY"/>
    <property type="match status" value="1"/>
</dbReference>
<dbReference type="Proteomes" id="UP000533905">
    <property type="component" value="Unassembled WGS sequence"/>
</dbReference>
<dbReference type="Pfam" id="PF04397">
    <property type="entry name" value="LytTR"/>
    <property type="match status" value="1"/>
</dbReference>
<dbReference type="EMBL" id="JABAIV010000002">
    <property type="protein sequence ID" value="NNG22623.1"/>
    <property type="molecule type" value="Genomic_DNA"/>
</dbReference>
<accession>A0A7Y2JYB0</accession>
<dbReference type="InterPro" id="IPR046947">
    <property type="entry name" value="LytR-like"/>
</dbReference>
<sequence length="256" mass="28518">MTRALIADDEPHLAHYLRDQLLALWPELEIVHLARNGIDAAARIAELEPDLAFLDIQMPGLSGLEVAQGIEGHTRVVFVTAFDEFALQAFEHAALDYVLKPVSTERLARTVARLRAARVTVPGSAPDADTSGPALAKVLQQLMAAPARPRLRYILAGQGERTRHLDVADIRFFRADDKYTVVASSHGEYLIRTTITDLAAQLDPDGFWQVHRSTVVNLAWLEGTRRDEASRLFLRMRGHADELPVSRAFVHLFKAM</sequence>
<reference evidence="4 5" key="1">
    <citation type="submission" date="2020-04" db="EMBL/GenBank/DDBJ databases">
        <title>Massilia sp. nov., a cold adapted bacteria isolated from Arctic soil.</title>
        <authorList>
            <person name="Son J."/>
            <person name="Ka J.-O."/>
        </authorList>
    </citation>
    <scope>NUCLEOTIDE SEQUENCE [LARGE SCALE GENOMIC DNA]</scope>
    <source>
        <strain evidence="4 5">ML15P13</strain>
    </source>
</reference>
<gene>
    <name evidence="4" type="ORF">HGB41_06355</name>
</gene>
<keyword evidence="5" id="KW-1185">Reference proteome</keyword>
<feature type="modified residue" description="4-aspartylphosphate" evidence="1">
    <location>
        <position position="55"/>
    </location>
</feature>
<evidence type="ECO:0000313" key="5">
    <source>
        <dbReference type="Proteomes" id="UP000533905"/>
    </source>
</evidence>
<feature type="domain" description="Response regulatory" evidence="2">
    <location>
        <begin position="3"/>
        <end position="115"/>
    </location>
</feature>
<dbReference type="RefSeq" id="WP_171082350.1">
    <property type="nucleotide sequence ID" value="NZ_JABAIV010000002.1"/>
</dbReference>
<dbReference type="Gene3D" id="3.40.50.2300">
    <property type="match status" value="1"/>
</dbReference>
<dbReference type="PANTHER" id="PTHR37299">
    <property type="entry name" value="TRANSCRIPTIONAL REGULATOR-RELATED"/>
    <property type="match status" value="1"/>
</dbReference>
<dbReference type="GO" id="GO:0000156">
    <property type="term" value="F:phosphorelay response regulator activity"/>
    <property type="evidence" value="ECO:0007669"/>
    <property type="project" value="InterPro"/>
</dbReference>
<dbReference type="Pfam" id="PF00072">
    <property type="entry name" value="Response_reg"/>
    <property type="match status" value="1"/>
</dbReference>
<evidence type="ECO:0000259" key="3">
    <source>
        <dbReference type="PROSITE" id="PS50930"/>
    </source>
</evidence>
<dbReference type="InterPro" id="IPR011006">
    <property type="entry name" value="CheY-like_superfamily"/>
</dbReference>
<dbReference type="InterPro" id="IPR007492">
    <property type="entry name" value="LytTR_DNA-bd_dom"/>
</dbReference>
<dbReference type="SMART" id="SM00850">
    <property type="entry name" value="LytTR"/>
    <property type="match status" value="1"/>
</dbReference>
<keyword evidence="1" id="KW-0597">Phosphoprotein</keyword>
<evidence type="ECO:0000259" key="2">
    <source>
        <dbReference type="PROSITE" id="PS50110"/>
    </source>
</evidence>